<dbReference type="EMBL" id="CAJNOK010047003">
    <property type="protein sequence ID" value="CAF1585760.1"/>
    <property type="molecule type" value="Genomic_DNA"/>
</dbReference>
<feature type="non-terminal residue" evidence="2">
    <location>
        <position position="1"/>
    </location>
</feature>
<dbReference type="EMBL" id="CAJOBA010070241">
    <property type="protein sequence ID" value="CAF4387235.1"/>
    <property type="molecule type" value="Genomic_DNA"/>
</dbReference>
<organism evidence="2 3">
    <name type="scientific">Didymodactylos carnosus</name>
    <dbReference type="NCBI Taxonomy" id="1234261"/>
    <lineage>
        <taxon>Eukaryota</taxon>
        <taxon>Metazoa</taxon>
        <taxon>Spiralia</taxon>
        <taxon>Gnathifera</taxon>
        <taxon>Rotifera</taxon>
        <taxon>Eurotatoria</taxon>
        <taxon>Bdelloidea</taxon>
        <taxon>Philodinida</taxon>
        <taxon>Philodinidae</taxon>
        <taxon>Didymodactylos</taxon>
    </lineage>
</organism>
<dbReference type="Proteomes" id="UP000677228">
    <property type="component" value="Unassembled WGS sequence"/>
</dbReference>
<sequence>SFYDAEGDELVEAAHGRRKVDGIYGCATEYGCRDGHCWAECVNSKE</sequence>
<accession>A0A8S2VF63</accession>
<dbReference type="Proteomes" id="UP000682733">
    <property type="component" value="Unassembled WGS sequence"/>
</dbReference>
<comment type="caution">
    <text evidence="2">The sequence shown here is derived from an EMBL/GenBank/DDBJ whole genome shotgun (WGS) entry which is preliminary data.</text>
</comment>
<gene>
    <name evidence="1" type="ORF">OVA965_LOCUS41247</name>
    <name evidence="2" type="ORF">TMI583_LOCUS42847</name>
</gene>
<protein>
    <submittedName>
        <fullName evidence="2">Uncharacterized protein</fullName>
    </submittedName>
</protein>
<name>A0A8S2VF63_9BILA</name>
<evidence type="ECO:0000313" key="1">
    <source>
        <dbReference type="EMBL" id="CAF1585760.1"/>
    </source>
</evidence>
<evidence type="ECO:0000313" key="3">
    <source>
        <dbReference type="Proteomes" id="UP000682733"/>
    </source>
</evidence>
<evidence type="ECO:0000313" key="2">
    <source>
        <dbReference type="EMBL" id="CAF4387235.1"/>
    </source>
</evidence>
<reference evidence="2" key="1">
    <citation type="submission" date="2021-02" db="EMBL/GenBank/DDBJ databases">
        <authorList>
            <person name="Nowell W R."/>
        </authorList>
    </citation>
    <scope>NUCLEOTIDE SEQUENCE</scope>
</reference>
<proteinExistence type="predicted"/>
<dbReference type="AlphaFoldDB" id="A0A8S2VF63"/>